<reference evidence="1" key="2">
    <citation type="submission" date="2024-02" db="EMBL/GenBank/DDBJ databases">
        <title>Comparative genomics of Cryptococcus and Kwoniella reveals pathogenesis evolution and contrasting modes of karyotype evolution via chromosome fusion or intercentromeric recombination.</title>
        <authorList>
            <person name="Coelho M.A."/>
            <person name="David-Palma M."/>
            <person name="Shea T."/>
            <person name="Bowers K."/>
            <person name="McGinley-Smith S."/>
            <person name="Mohammad A.W."/>
            <person name="Gnirke A."/>
            <person name="Yurkov A.M."/>
            <person name="Nowrousian M."/>
            <person name="Sun S."/>
            <person name="Cuomo C.A."/>
            <person name="Heitman J."/>
        </authorList>
    </citation>
    <scope>NUCLEOTIDE SEQUENCE</scope>
    <source>
        <strain evidence="1">CBS 10117</strain>
    </source>
</reference>
<dbReference type="RefSeq" id="XP_065825314.1">
    <property type="nucleotide sequence ID" value="XM_065969242.1"/>
</dbReference>
<organism evidence="1 2">
    <name type="scientific">Kwoniella dejecticola CBS 10117</name>
    <dbReference type="NCBI Taxonomy" id="1296121"/>
    <lineage>
        <taxon>Eukaryota</taxon>
        <taxon>Fungi</taxon>
        <taxon>Dikarya</taxon>
        <taxon>Basidiomycota</taxon>
        <taxon>Agaricomycotina</taxon>
        <taxon>Tremellomycetes</taxon>
        <taxon>Tremellales</taxon>
        <taxon>Cryptococcaceae</taxon>
        <taxon>Kwoniella</taxon>
    </lineage>
</organism>
<name>A0AAJ8MH51_9TREE</name>
<sequence length="265" mass="29897">MSLSLLRETPVEEVGGLKSTFCFTEQKGFVAPLTTLKLLNTLEDFGEEVAVYFLYFLNEDDVWGCKTKRTYSSKPYQQIRLTNLLTPAFRHKDPTNSAQGREGFDLEQVLHSALDSIRYEVECLKKRHMKQLVAPLLTRLEAMDSRAKSVFDGEFVYELAFDNLFLAHFCPELLETFVDQEAAQPMRDLLAAFRACFVASIFSTRSSVFNLIMTSLQIRHLIKIIRGGDSSPASSLSSSSLARLNDNATFFPKIVLSNLVASLQL</sequence>
<accession>A0AAJ8MH51</accession>
<proteinExistence type="predicted"/>
<reference evidence="1" key="1">
    <citation type="submission" date="2013-07" db="EMBL/GenBank/DDBJ databases">
        <authorList>
            <consortium name="The Broad Institute Genome Sequencing Platform"/>
            <person name="Cuomo C."/>
            <person name="Litvintseva A."/>
            <person name="Chen Y."/>
            <person name="Heitman J."/>
            <person name="Sun S."/>
            <person name="Springer D."/>
            <person name="Dromer F."/>
            <person name="Young S.K."/>
            <person name="Zeng Q."/>
            <person name="Gargeya S."/>
            <person name="Fitzgerald M."/>
            <person name="Abouelleil A."/>
            <person name="Alvarado L."/>
            <person name="Berlin A.M."/>
            <person name="Chapman S.B."/>
            <person name="Dewar J."/>
            <person name="Goldberg J."/>
            <person name="Griggs A."/>
            <person name="Gujja S."/>
            <person name="Hansen M."/>
            <person name="Howarth C."/>
            <person name="Imamovic A."/>
            <person name="Larimer J."/>
            <person name="McCowan C."/>
            <person name="Murphy C."/>
            <person name="Pearson M."/>
            <person name="Priest M."/>
            <person name="Roberts A."/>
            <person name="Saif S."/>
            <person name="Shea T."/>
            <person name="Sykes S."/>
            <person name="Wortman J."/>
            <person name="Nusbaum C."/>
            <person name="Birren B."/>
        </authorList>
    </citation>
    <scope>NUCLEOTIDE SEQUENCE</scope>
    <source>
        <strain evidence="1">CBS 10117</strain>
    </source>
</reference>
<dbReference type="AlphaFoldDB" id="A0AAJ8MH51"/>
<protein>
    <submittedName>
        <fullName evidence="1">Uncharacterized protein</fullName>
    </submittedName>
</protein>
<evidence type="ECO:0000313" key="1">
    <source>
        <dbReference type="EMBL" id="WWC63196.1"/>
    </source>
</evidence>
<dbReference type="Proteomes" id="UP000078595">
    <property type="component" value="Chromosome 7"/>
</dbReference>
<gene>
    <name evidence="1" type="ORF">I303_105796</name>
</gene>
<dbReference type="KEGG" id="kdj:28969517"/>
<dbReference type="GeneID" id="28969517"/>
<evidence type="ECO:0000313" key="2">
    <source>
        <dbReference type="Proteomes" id="UP000078595"/>
    </source>
</evidence>
<keyword evidence="2" id="KW-1185">Reference proteome</keyword>
<dbReference type="EMBL" id="CP144536">
    <property type="protein sequence ID" value="WWC63196.1"/>
    <property type="molecule type" value="Genomic_DNA"/>
</dbReference>